<evidence type="ECO:0000256" key="9">
    <source>
        <dbReference type="ARBA" id="ARBA00023204"/>
    </source>
</evidence>
<name>A0A1S8YL40_9GAMM</name>
<reference evidence="12 13" key="1">
    <citation type="submission" date="2016-12" db="EMBL/GenBank/DDBJ databases">
        <title>Izhakiella australiana sp. nov. of genus Izhakiella isolated from Australian desert.</title>
        <authorList>
            <person name="Ji M."/>
        </authorList>
    </citation>
    <scope>NUCLEOTIDE SEQUENCE [LARGE SCALE GENOMIC DNA]</scope>
    <source>
        <strain evidence="12 13">D4N98</strain>
    </source>
</reference>
<gene>
    <name evidence="10" type="primary">recC</name>
    <name evidence="12" type="ORF">BTJ39_13050</name>
</gene>
<sequence>MFTVYHSNQLDLLKTLTARIMAAQPLPDVLADEVVLVQSPGMAQWLQMALAQELDIAANITFPLPATFIWDMFTRVLSGIPEESAFNKSSMSWKLMAILPEMLTQPAFSQLQHYLTDDKDQRKLFQLATRVADLFDQYLVYRPDWLNAWEKGELAVNLSDDQTQQWQASLWRKLVAYTADLEQSGWHRANLYQRFIERLAPGASRPQGLPDRVFICGISALPPVYLQALKALGNHIDVHLMFTNPCRHYWGDIQDYAFLARLQQRHRRHYLNQQQIPQFRQPEAATTLFNPDGEQNLSNPLLASWGKLGRDNLYLLAGLEPNEVSAFVDIDADSLLTHLQHDLLELEDRAVIGMDAAALQNSQAKRVLAPDDQSFSLHLCHSPQREVEVLQDYLLQLLDADPSLAPRDIIVMVADIDSYAPFIQAAFGNAPGERYLPFAISDRRARQAHPVIPAFLSLLSLPESRFCSEEVLALLEVPALAARFSIEEADRRRLRLWVEESGIRWGLDDSSVADLQLPPDGQHTWQFGLTRMLLGYAMDSEAGQWQGILPYDESSGLVAELAGNLASLLEKLSLWRSRLKTVRSLSEWLPLCRMLLDDFFITDADSEAALTLIESQWQQMISYGLQARFPQDVAITLLRDDLNSRLDNERISQRFLAGPINFCTLMPMRSIPFKVVCLLGMNDGVYPRTLPALGFDLMSQQSRRGDRSRRDDDRYLFLEALLSARQRLYISYIGRAIQDNSERFPSVLLSELLEYIGQSFVLTGDSQLEPDDSARNLMKYLHFLHGRTPFARQNFMPDNPWPSYASEWLPAATGSGKAHPPFMQSLPALPLETVAFDNFLRFWRHPVRAFFNQRLGVSFFLEETSLPDAEPFTLDSLSRYQLNVALLNTLVEGGDVARLLSQYRAAGQLPYGAFGELIWQEQLDEMQQLAERVRSQRQPVSQQEVALTLGQTQLSGWLTQIQPDGLLRWRPGVLNITDALQLWLEHLVWCAGGGEGESRMFGRQESQWHFAAVAAPRACQLLQQYMDGYLQGMQQPLLLVRSSAAWLETVFNKQTGTLNQDEASLSKARARFMQSWQDGFQSVGEGSDVYLQRLMRTLDEPHLQEMIRQAEVWLLPLFEARIDPTDD</sequence>
<evidence type="ECO:0000256" key="4">
    <source>
        <dbReference type="ARBA" id="ARBA00022801"/>
    </source>
</evidence>
<dbReference type="SUPFAM" id="SSF52540">
    <property type="entry name" value="P-loop containing nucleoside triphosphate hydrolases"/>
    <property type="match status" value="2"/>
</dbReference>
<evidence type="ECO:0000313" key="12">
    <source>
        <dbReference type="EMBL" id="OON39577.1"/>
    </source>
</evidence>
<dbReference type="FunFam" id="1.10.10.160:FF:000003">
    <property type="entry name" value="RecBCD enzyme subunit RecC"/>
    <property type="match status" value="1"/>
</dbReference>
<dbReference type="Proteomes" id="UP000190667">
    <property type="component" value="Unassembled WGS sequence"/>
</dbReference>
<keyword evidence="3 10" id="KW-0227">DNA damage</keyword>
<dbReference type="PANTHER" id="PTHR30591:SF1">
    <property type="entry name" value="RECBCD ENZYME SUBUNIT RECC"/>
    <property type="match status" value="1"/>
</dbReference>
<keyword evidence="6 10" id="KW-0269">Exonuclease</keyword>
<dbReference type="NCBIfam" id="TIGR01450">
    <property type="entry name" value="recC"/>
    <property type="match status" value="1"/>
</dbReference>
<dbReference type="SUPFAM" id="SSF52980">
    <property type="entry name" value="Restriction endonuclease-like"/>
    <property type="match status" value="1"/>
</dbReference>
<evidence type="ECO:0000259" key="11">
    <source>
        <dbReference type="Pfam" id="PF17946"/>
    </source>
</evidence>
<comment type="subunit">
    <text evidence="10">Heterotrimer of RecB, RecC and RecD. All subunits contribute to DNA-binding.</text>
</comment>
<dbReference type="RefSeq" id="WP_078003142.1">
    <property type="nucleotide sequence ID" value="NZ_MRUL01000008.1"/>
</dbReference>
<dbReference type="Pfam" id="PF04257">
    <property type="entry name" value="Exonuc_V_gamma"/>
    <property type="match status" value="1"/>
</dbReference>
<dbReference type="FunFam" id="3.40.50.300:FF:001068">
    <property type="entry name" value="RecBCD enzyme subunit RecC"/>
    <property type="match status" value="1"/>
</dbReference>
<dbReference type="InterPro" id="IPR027417">
    <property type="entry name" value="P-loop_NTPase"/>
</dbReference>
<dbReference type="Pfam" id="PF17946">
    <property type="entry name" value="RecC_C"/>
    <property type="match status" value="1"/>
</dbReference>
<dbReference type="Gene3D" id="3.40.50.10930">
    <property type="match status" value="1"/>
</dbReference>
<evidence type="ECO:0000256" key="1">
    <source>
        <dbReference type="ARBA" id="ARBA00022722"/>
    </source>
</evidence>
<keyword evidence="13" id="KW-1185">Reference proteome</keyword>
<dbReference type="InterPro" id="IPR013986">
    <property type="entry name" value="DExx_box_DNA_helicase_dom_sf"/>
</dbReference>
<keyword evidence="1 10" id="KW-0540">Nuclease</keyword>
<evidence type="ECO:0000256" key="7">
    <source>
        <dbReference type="ARBA" id="ARBA00022840"/>
    </source>
</evidence>
<evidence type="ECO:0000256" key="8">
    <source>
        <dbReference type="ARBA" id="ARBA00023125"/>
    </source>
</evidence>
<accession>A0A1S8YL40</accession>
<comment type="similarity">
    <text evidence="10">Belongs to the RecC family.</text>
</comment>
<evidence type="ECO:0000313" key="13">
    <source>
        <dbReference type="Proteomes" id="UP000190667"/>
    </source>
</evidence>
<dbReference type="GO" id="GO:0000724">
    <property type="term" value="P:double-strand break repair via homologous recombination"/>
    <property type="evidence" value="ECO:0007669"/>
    <property type="project" value="UniProtKB-UniRule"/>
</dbReference>
<dbReference type="GO" id="GO:0009338">
    <property type="term" value="C:exodeoxyribonuclease V complex"/>
    <property type="evidence" value="ECO:0007669"/>
    <property type="project" value="InterPro"/>
</dbReference>
<comment type="caution">
    <text evidence="12">The sequence shown here is derived from an EMBL/GenBank/DDBJ whole genome shotgun (WGS) entry which is preliminary data.</text>
</comment>
<dbReference type="Gene3D" id="3.40.50.300">
    <property type="entry name" value="P-loop containing nucleotide triphosphate hydrolases"/>
    <property type="match status" value="2"/>
</dbReference>
<keyword evidence="5 10" id="KW-0347">Helicase</keyword>
<comment type="function">
    <text evidence="10">A helicase/nuclease that prepares dsDNA breaks (DSB) for recombinational DNA repair. Binds to DSBs and unwinds DNA via a highly rapid and processive ATP-dependent bidirectional helicase activity. Unwinds dsDNA until it encounters a Chi (crossover hotspot instigator) sequence from the 3' direction. Cuts ssDNA a few nucleotides 3' to the Chi site. The properties and activities of the enzyme are changed at Chi. The Chi-altered holoenzyme produces a long 3'-ssDNA overhang and facilitates RecA-binding to the ssDNA for homologous DNA recombination and repair. Holoenzyme degrades any linearized DNA that is unable to undergo homologous recombination. In the holoenzyme this subunit recognizes the wild-type Chi sequence, and when added to isolated RecB increases its ATP-dependent helicase processivity.</text>
</comment>
<dbReference type="EMBL" id="MRUL01000008">
    <property type="protein sequence ID" value="OON39577.1"/>
    <property type="molecule type" value="Genomic_DNA"/>
</dbReference>
<dbReference type="STRING" id="1926881.BTJ39_13050"/>
<keyword evidence="2 10" id="KW-0547">Nucleotide-binding</keyword>
<dbReference type="AlphaFoldDB" id="A0A1S8YL40"/>
<dbReference type="NCBIfam" id="NF008289">
    <property type="entry name" value="PRK11069.1"/>
    <property type="match status" value="1"/>
</dbReference>
<dbReference type="FunFam" id="3.40.50.300:FF:001153">
    <property type="entry name" value="RecBCD enzyme subunit RecC"/>
    <property type="match status" value="1"/>
</dbReference>
<dbReference type="Gene3D" id="1.10.10.990">
    <property type="match status" value="1"/>
</dbReference>
<keyword evidence="9 10" id="KW-0234">DNA repair</keyword>
<keyword evidence="8 10" id="KW-0238">DNA-binding</keyword>
<organism evidence="12 13">
    <name type="scientific">Izhakiella australiensis</name>
    <dbReference type="NCBI Taxonomy" id="1926881"/>
    <lineage>
        <taxon>Bacteria</taxon>
        <taxon>Pseudomonadati</taxon>
        <taxon>Pseudomonadota</taxon>
        <taxon>Gammaproteobacteria</taxon>
        <taxon>Enterobacterales</taxon>
        <taxon>Erwiniaceae</taxon>
        <taxon>Izhakiella</taxon>
    </lineage>
</organism>
<dbReference type="OrthoDB" id="9762834at2"/>
<dbReference type="Gene3D" id="1.10.10.160">
    <property type="match status" value="1"/>
</dbReference>
<proteinExistence type="inferred from homology"/>
<evidence type="ECO:0000256" key="3">
    <source>
        <dbReference type="ARBA" id="ARBA00022763"/>
    </source>
</evidence>
<dbReference type="GO" id="GO:0003677">
    <property type="term" value="F:DNA binding"/>
    <property type="evidence" value="ECO:0007669"/>
    <property type="project" value="UniProtKB-UniRule"/>
</dbReference>
<comment type="miscellaneous">
    <text evidence="10">In the RecBCD complex, RecB has a slow 3'-5' helicase, an exonuclease activity and loads RecA onto ssDNA, RecD has a fast 5'-3' helicase activity, while RecC stimulates the ATPase and processivity of the RecB helicase and contributes to recognition of the Chi site.</text>
</comment>
<evidence type="ECO:0000256" key="5">
    <source>
        <dbReference type="ARBA" id="ARBA00022806"/>
    </source>
</evidence>
<keyword evidence="4 10" id="KW-0378">Hydrolase</keyword>
<protein>
    <recommendedName>
        <fullName evidence="10">RecBCD enzyme subunit RecC</fullName>
    </recommendedName>
    <alternativeName>
        <fullName evidence="10">Exonuclease V subunit RecC</fullName>
        <shortName evidence="10">ExoV subunit RecC</shortName>
    </alternativeName>
    <alternativeName>
        <fullName evidence="10">Helicase/nuclease RecBCD subunit RecC</fullName>
    </alternativeName>
</protein>
<dbReference type="PIRSF" id="PIRSF000980">
    <property type="entry name" value="RecC"/>
    <property type="match status" value="1"/>
</dbReference>
<dbReference type="HAMAP" id="MF_01486">
    <property type="entry name" value="RecC"/>
    <property type="match status" value="1"/>
</dbReference>
<evidence type="ECO:0000256" key="10">
    <source>
        <dbReference type="HAMAP-Rule" id="MF_01486"/>
    </source>
</evidence>
<dbReference type="InterPro" id="IPR006697">
    <property type="entry name" value="RecC"/>
</dbReference>
<dbReference type="PANTHER" id="PTHR30591">
    <property type="entry name" value="RECBCD ENZYME SUBUNIT RECC"/>
    <property type="match status" value="1"/>
</dbReference>
<evidence type="ECO:0000256" key="6">
    <source>
        <dbReference type="ARBA" id="ARBA00022839"/>
    </source>
</evidence>
<dbReference type="GO" id="GO:0003678">
    <property type="term" value="F:DNA helicase activity"/>
    <property type="evidence" value="ECO:0007669"/>
    <property type="project" value="UniProtKB-UniRule"/>
</dbReference>
<dbReference type="GO" id="GO:0005524">
    <property type="term" value="F:ATP binding"/>
    <property type="evidence" value="ECO:0007669"/>
    <property type="project" value="UniProtKB-UniRule"/>
</dbReference>
<dbReference type="InterPro" id="IPR011335">
    <property type="entry name" value="Restrct_endonuc-II-like"/>
</dbReference>
<keyword evidence="7 10" id="KW-0067">ATP-binding</keyword>
<dbReference type="GO" id="GO:0008854">
    <property type="term" value="F:exodeoxyribonuclease V activity"/>
    <property type="evidence" value="ECO:0007669"/>
    <property type="project" value="InterPro"/>
</dbReference>
<dbReference type="InterPro" id="IPR041500">
    <property type="entry name" value="RecC_C"/>
</dbReference>
<evidence type="ECO:0000256" key="2">
    <source>
        <dbReference type="ARBA" id="ARBA00022741"/>
    </source>
</evidence>
<feature type="domain" description="RecC C-terminal" evidence="11">
    <location>
        <begin position="832"/>
        <end position="1049"/>
    </location>
</feature>
<dbReference type="CDD" id="cd22353">
    <property type="entry name" value="RecC_C-like"/>
    <property type="match status" value="1"/>
</dbReference>